<keyword evidence="1" id="KW-1133">Transmembrane helix</keyword>
<accession>A0A9W8QX00</accession>
<evidence type="ECO:0000313" key="3">
    <source>
        <dbReference type="Proteomes" id="UP001152087"/>
    </source>
</evidence>
<protein>
    <submittedName>
        <fullName evidence="2">Uncharacterized protein</fullName>
    </submittedName>
</protein>
<feature type="transmembrane region" description="Helical" evidence="1">
    <location>
        <begin position="41"/>
        <end position="64"/>
    </location>
</feature>
<reference evidence="2" key="1">
    <citation type="submission" date="2022-09" db="EMBL/GenBank/DDBJ databases">
        <title>Fusarium specimens isolated from Avocado Roots.</title>
        <authorList>
            <person name="Stajich J."/>
            <person name="Roper C."/>
            <person name="Heimlech-Rivalta G."/>
        </authorList>
    </citation>
    <scope>NUCLEOTIDE SEQUENCE</scope>
    <source>
        <strain evidence="2">A02</strain>
    </source>
</reference>
<dbReference type="AlphaFoldDB" id="A0A9W8QX00"/>
<sequence>MHDNQALYDQINNSKSYNRCQHAHRRRDSCRSRPRTSRLKILYTLVNTGVQILLAASITVSRLITSVILHVAPSCTPKSPARYAVLIAAVPPVQLSLAPGPVCPKQRCPAAVGIPINVGLASLVETSGYADPGLVRRHVGGDGDVDAIRVQGHAPDKPAYRSRTPSWWL</sequence>
<dbReference type="EMBL" id="JAOQAV010000041">
    <property type="protein sequence ID" value="KAJ4181341.1"/>
    <property type="molecule type" value="Genomic_DNA"/>
</dbReference>
<name>A0A9W8QX00_9HYPO</name>
<comment type="caution">
    <text evidence="2">The sequence shown here is derived from an EMBL/GenBank/DDBJ whole genome shotgun (WGS) entry which is preliminary data.</text>
</comment>
<dbReference type="Proteomes" id="UP001152087">
    <property type="component" value="Unassembled WGS sequence"/>
</dbReference>
<proteinExistence type="predicted"/>
<keyword evidence="1" id="KW-0812">Transmembrane</keyword>
<gene>
    <name evidence="2" type="ORF">NW755_14970</name>
</gene>
<organism evidence="2 3">
    <name type="scientific">Fusarium falciforme</name>
    <dbReference type="NCBI Taxonomy" id="195108"/>
    <lineage>
        <taxon>Eukaryota</taxon>
        <taxon>Fungi</taxon>
        <taxon>Dikarya</taxon>
        <taxon>Ascomycota</taxon>
        <taxon>Pezizomycotina</taxon>
        <taxon>Sordariomycetes</taxon>
        <taxon>Hypocreomycetidae</taxon>
        <taxon>Hypocreales</taxon>
        <taxon>Nectriaceae</taxon>
        <taxon>Fusarium</taxon>
        <taxon>Fusarium solani species complex</taxon>
    </lineage>
</organism>
<evidence type="ECO:0000313" key="2">
    <source>
        <dbReference type="EMBL" id="KAJ4181341.1"/>
    </source>
</evidence>
<evidence type="ECO:0000256" key="1">
    <source>
        <dbReference type="SAM" id="Phobius"/>
    </source>
</evidence>
<keyword evidence="1" id="KW-0472">Membrane</keyword>
<keyword evidence="3" id="KW-1185">Reference proteome</keyword>